<keyword evidence="2" id="KW-0862">Zinc</keyword>
<evidence type="ECO:0000259" key="4">
    <source>
        <dbReference type="PROSITE" id="PS51192"/>
    </source>
</evidence>
<organism evidence="6 7">
    <name type="scientific">Salipaludibacillus agaradhaerens</name>
    <name type="common">Bacillus agaradhaerens</name>
    <dbReference type="NCBI Taxonomy" id="76935"/>
    <lineage>
        <taxon>Bacteria</taxon>
        <taxon>Bacillati</taxon>
        <taxon>Bacillota</taxon>
        <taxon>Bacilli</taxon>
        <taxon>Bacillales</taxon>
        <taxon>Bacillaceae</taxon>
    </lineage>
</organism>
<dbReference type="InterPro" id="IPR007527">
    <property type="entry name" value="Znf_SWIM"/>
</dbReference>
<sequence>MNLETLSHDDIRHECALPTTFEKGLTYFSENKIIELMKNATTGVYEGEVAASSFGDSYHVAVEYDLKTFEVESMGCTCPDFHEYEGMCKHLVAVMLKIKNECQELERTKLTSSSLMKPADKPHMPSASQRRAKRLMDSFEQIYMKKQEAFQEREPLNVEYTLHLQSAYSPRFLGMMSLELKIGPKRLYVVKDIPELLKAAEENEAVKFSKLFTYHPADYFFSKEDMSIFSVMAKITQLREDEKDTASYGYFKSMAEKKREFMIPPTYAGEILTLLQTRQVVLDDGLEVHHDIKVTDEKLELAFHLTEADDEWTGAYRLSWEGSNYAHYFGKKYGFLYINGTFHRLKGDALEAFDTLFFQLVTEAPAELILDESQLETFASLVLPRLRELGHVSLTKSLNENIEMAPLQPLLYVEYDDERLTAEVFFQYGETKLSPFHREATDSSHVIVRDVEQEYFLLSIIENIPFKFNGSDLFLDDQAEILAFVAEDVPQLSKSFHLYISASVKNIVHQPVEAPSIKVETNESLSLLDVSFEVDGISDEELNGVLKSLLDQKKYYQLESGAYLHLDSDAFKHMKRVIEDLDMSAKDVSPHTSLPLYRAFQLSEETEVQIKKDRAFKKLVERLTEPEELDFPVPEHLDNVLRDYQKRGYQWLMSLAHYGFGGILADDMGLGKTLQTIAYLSSVKNADKESAPAMIICPSSVVYNWQKELEKFAPELSTVVISGSQHEREDALNSAAGVDIWITSYPLIRRDIHYYDAHHFSTLVLDEAQYVKNQGTLTSKAVRMITSTNSFALSGTPIENSLDELYSIFSIVQPGIFKNKQTFKNYEEDRIARRIKPFVLRRMKNDVLQELPDKIESIEYTHLSEQQKTVYLGQLHLLKSEASEVFQANTFQENRMKLLAGLTRLRQICCHPGMFLDDYTGGSGKLERLLEYLEEARDAGKRIVLFSQFTQMLAIMKKHLNKGGWDYHYLDGSTPSNERVELAERFNRGEKDLFLVSLKAGGTGLNLTGGDTVILFDSWWNPAVEEQAADRVYRFGQKRVVHVTKMVTTGTIEEKIHQLQEKKRHLLDRVIQPGETMMSSLGKEDIEELLGLS</sequence>
<dbReference type="RefSeq" id="WP_257821784.1">
    <property type="nucleotide sequence ID" value="NZ_JABXYM010000001.1"/>
</dbReference>
<dbReference type="InterPro" id="IPR027417">
    <property type="entry name" value="P-loop_NTPase"/>
</dbReference>
<dbReference type="PROSITE" id="PS50966">
    <property type="entry name" value="ZF_SWIM"/>
    <property type="match status" value="1"/>
</dbReference>
<dbReference type="AlphaFoldDB" id="A0A9Q4B3M2"/>
<dbReference type="Pfam" id="PF04434">
    <property type="entry name" value="SWIM"/>
    <property type="match status" value="1"/>
</dbReference>
<evidence type="ECO:0000259" key="3">
    <source>
        <dbReference type="PROSITE" id="PS50966"/>
    </source>
</evidence>
<dbReference type="CDD" id="cd18793">
    <property type="entry name" value="SF2_C_SNF"/>
    <property type="match status" value="1"/>
</dbReference>
<keyword evidence="1" id="KW-0378">Hydrolase</keyword>
<dbReference type="InterPro" id="IPR001650">
    <property type="entry name" value="Helicase_C-like"/>
</dbReference>
<keyword evidence="2" id="KW-0863">Zinc-finger</keyword>
<dbReference type="GO" id="GO:0005524">
    <property type="term" value="F:ATP binding"/>
    <property type="evidence" value="ECO:0007669"/>
    <property type="project" value="InterPro"/>
</dbReference>
<dbReference type="InterPro" id="IPR013663">
    <property type="entry name" value="Helicase_SWF/SNF/SWI_bac"/>
</dbReference>
<dbReference type="InterPro" id="IPR000330">
    <property type="entry name" value="SNF2_N"/>
</dbReference>
<dbReference type="EMBL" id="JABXYM010000001">
    <property type="protein sequence ID" value="MCR6097392.1"/>
    <property type="molecule type" value="Genomic_DNA"/>
</dbReference>
<dbReference type="Gene3D" id="3.40.50.300">
    <property type="entry name" value="P-loop containing nucleotide triphosphate hydrolases"/>
    <property type="match status" value="1"/>
</dbReference>
<evidence type="ECO:0000256" key="2">
    <source>
        <dbReference type="PROSITE-ProRule" id="PRU00325"/>
    </source>
</evidence>
<name>A0A9Q4B3M2_SALAG</name>
<dbReference type="Pfam" id="PF00176">
    <property type="entry name" value="SNF2-rel_dom"/>
    <property type="match status" value="1"/>
</dbReference>
<keyword evidence="2" id="KW-0479">Metal-binding</keyword>
<dbReference type="CDD" id="cd18012">
    <property type="entry name" value="DEXQc_arch_SWI2_SNF2"/>
    <property type="match status" value="1"/>
</dbReference>
<dbReference type="InterPro" id="IPR049730">
    <property type="entry name" value="SNF2/RAD54-like_C"/>
</dbReference>
<feature type="domain" description="Helicase C-terminal" evidence="5">
    <location>
        <begin position="925"/>
        <end position="1082"/>
    </location>
</feature>
<protein>
    <submittedName>
        <fullName evidence="6">SNF2 helicase associated domain-containing protein</fullName>
    </submittedName>
</protein>
<evidence type="ECO:0000313" key="6">
    <source>
        <dbReference type="EMBL" id="MCR6097392.1"/>
    </source>
</evidence>
<feature type="domain" description="Helicase ATP-binding" evidence="4">
    <location>
        <begin position="653"/>
        <end position="815"/>
    </location>
</feature>
<comment type="caution">
    <text evidence="6">The sequence shown here is derived from an EMBL/GenBank/DDBJ whole genome shotgun (WGS) entry which is preliminary data.</text>
</comment>
<evidence type="ECO:0000256" key="1">
    <source>
        <dbReference type="ARBA" id="ARBA00022801"/>
    </source>
</evidence>
<reference evidence="6" key="1">
    <citation type="submission" date="2020-06" db="EMBL/GenBank/DDBJ databases">
        <title>Insight into the genomes of haloalkaliphilic bacilli from Kenyan soda lakes.</title>
        <authorList>
            <person name="Mwirichia R."/>
            <person name="Villamizar G.C."/>
            <person name="Poehlein A."/>
            <person name="Mugweru J."/>
            <person name="Kipnyargis A."/>
            <person name="Kiplimo D."/>
            <person name="Orwa P."/>
            <person name="Daniel R."/>
        </authorList>
    </citation>
    <scope>NUCLEOTIDE SEQUENCE</scope>
    <source>
        <strain evidence="6">B1096_S55</strain>
    </source>
</reference>
<dbReference type="SUPFAM" id="SSF52540">
    <property type="entry name" value="P-loop containing nucleoside triphosphate hydrolases"/>
    <property type="match status" value="2"/>
</dbReference>
<dbReference type="PROSITE" id="PS51192">
    <property type="entry name" value="HELICASE_ATP_BIND_1"/>
    <property type="match status" value="1"/>
</dbReference>
<dbReference type="GO" id="GO:0016787">
    <property type="term" value="F:hydrolase activity"/>
    <property type="evidence" value="ECO:0007669"/>
    <property type="project" value="UniProtKB-KW"/>
</dbReference>
<dbReference type="FunFam" id="3.40.50.300:FF:000533">
    <property type="entry name" value="Helicase, Snf2 family"/>
    <property type="match status" value="1"/>
</dbReference>
<accession>A0A9Q4B3M2</accession>
<evidence type="ECO:0000259" key="5">
    <source>
        <dbReference type="PROSITE" id="PS51194"/>
    </source>
</evidence>
<dbReference type="InterPro" id="IPR038718">
    <property type="entry name" value="SNF2-like_sf"/>
</dbReference>
<dbReference type="Pfam" id="PF00271">
    <property type="entry name" value="Helicase_C"/>
    <property type="match status" value="1"/>
</dbReference>
<dbReference type="SMART" id="SM00487">
    <property type="entry name" value="DEXDc"/>
    <property type="match status" value="1"/>
</dbReference>
<dbReference type="InterPro" id="IPR014001">
    <property type="entry name" value="Helicase_ATP-bd"/>
</dbReference>
<dbReference type="GO" id="GO:0008270">
    <property type="term" value="F:zinc ion binding"/>
    <property type="evidence" value="ECO:0007669"/>
    <property type="project" value="UniProtKB-KW"/>
</dbReference>
<dbReference type="PANTHER" id="PTHR10799">
    <property type="entry name" value="SNF2/RAD54 HELICASE FAMILY"/>
    <property type="match status" value="1"/>
</dbReference>
<keyword evidence="7" id="KW-1185">Reference proteome</keyword>
<feature type="domain" description="SWIM-type" evidence="3">
    <location>
        <begin position="58"/>
        <end position="99"/>
    </location>
</feature>
<dbReference type="Proteomes" id="UP001057753">
    <property type="component" value="Unassembled WGS sequence"/>
</dbReference>
<dbReference type="PROSITE" id="PS51194">
    <property type="entry name" value="HELICASE_CTER"/>
    <property type="match status" value="1"/>
</dbReference>
<dbReference type="Pfam" id="PF08455">
    <property type="entry name" value="SNF2_assoc"/>
    <property type="match status" value="1"/>
</dbReference>
<dbReference type="SMART" id="SM00490">
    <property type="entry name" value="HELICc"/>
    <property type="match status" value="1"/>
</dbReference>
<dbReference type="Gene3D" id="3.40.50.10810">
    <property type="entry name" value="Tandem AAA-ATPase domain"/>
    <property type="match status" value="1"/>
</dbReference>
<proteinExistence type="predicted"/>
<evidence type="ECO:0000313" key="7">
    <source>
        <dbReference type="Proteomes" id="UP001057753"/>
    </source>
</evidence>
<gene>
    <name evidence="6" type="ORF">HXA33_12640</name>
</gene>